<feature type="non-terminal residue" evidence="12">
    <location>
        <position position="195"/>
    </location>
</feature>
<feature type="domain" description="Aminoacyl-tRNA synthetase class Ia" evidence="11">
    <location>
        <begin position="15"/>
        <end position="195"/>
    </location>
</feature>
<dbReference type="SUPFAM" id="SSF52374">
    <property type="entry name" value="Nucleotidylyl transferase"/>
    <property type="match status" value="1"/>
</dbReference>
<evidence type="ECO:0000256" key="9">
    <source>
        <dbReference type="ARBA" id="ARBA00023146"/>
    </source>
</evidence>
<dbReference type="GO" id="GO:0004832">
    <property type="term" value="F:valine-tRNA ligase activity"/>
    <property type="evidence" value="ECO:0007669"/>
    <property type="project" value="UniProtKB-EC"/>
</dbReference>
<gene>
    <name evidence="12" type="ORF">MNBD_ALPHA11-2051</name>
</gene>
<dbReference type="PANTHER" id="PTHR11946:SF93">
    <property type="entry name" value="VALINE--TRNA LIGASE, CHLOROPLASTIC_MITOCHONDRIAL 2"/>
    <property type="match status" value="1"/>
</dbReference>
<proteinExistence type="predicted"/>
<evidence type="ECO:0000256" key="2">
    <source>
        <dbReference type="ARBA" id="ARBA00011245"/>
    </source>
</evidence>
<dbReference type="GO" id="GO:0005829">
    <property type="term" value="C:cytosol"/>
    <property type="evidence" value="ECO:0007669"/>
    <property type="project" value="TreeGrafter"/>
</dbReference>
<reference evidence="12" key="1">
    <citation type="submission" date="2018-06" db="EMBL/GenBank/DDBJ databases">
        <authorList>
            <person name="Zhirakovskaya E."/>
        </authorList>
    </citation>
    <scope>NUCLEOTIDE SEQUENCE</scope>
</reference>
<dbReference type="PROSITE" id="PS00178">
    <property type="entry name" value="AA_TRNA_LIGASE_I"/>
    <property type="match status" value="1"/>
</dbReference>
<keyword evidence="5 12" id="KW-0436">Ligase</keyword>
<evidence type="ECO:0000259" key="11">
    <source>
        <dbReference type="Pfam" id="PF00133"/>
    </source>
</evidence>
<dbReference type="Gene3D" id="3.40.50.620">
    <property type="entry name" value="HUPs"/>
    <property type="match status" value="1"/>
</dbReference>
<keyword evidence="7" id="KW-0067">ATP-binding</keyword>
<keyword evidence="9 12" id="KW-0030">Aminoacyl-tRNA synthetase</keyword>
<dbReference type="AlphaFoldDB" id="A0A3B0TX84"/>
<sequence length="195" mass="22558">MLEKKYQPNNVEQKIHEQWMKTEAFKAGAGAKEGAECFSILIPPPNVTGSLHIGHALNNTLQDILVRWHRMRGFDTLWQPGVDHAGIATQMVVERQLAEQNLPPRAEMGREKFIEKVWEWKEQSGGVISNQLKRLGASCDWSRERFTMDEGFHDAVLKVFVDMYHKDQIYRGKRLVNWDPHFETAISDLEVENTE</sequence>
<evidence type="ECO:0000256" key="5">
    <source>
        <dbReference type="ARBA" id="ARBA00022598"/>
    </source>
</evidence>
<evidence type="ECO:0000256" key="4">
    <source>
        <dbReference type="ARBA" id="ARBA00022490"/>
    </source>
</evidence>
<accession>A0A3B0TX84</accession>
<dbReference type="InterPro" id="IPR002303">
    <property type="entry name" value="Valyl-tRNA_ligase"/>
</dbReference>
<evidence type="ECO:0000256" key="6">
    <source>
        <dbReference type="ARBA" id="ARBA00022741"/>
    </source>
</evidence>
<dbReference type="GO" id="GO:0005524">
    <property type="term" value="F:ATP binding"/>
    <property type="evidence" value="ECO:0007669"/>
    <property type="project" value="UniProtKB-KW"/>
</dbReference>
<evidence type="ECO:0000313" key="12">
    <source>
        <dbReference type="EMBL" id="VAW18047.1"/>
    </source>
</evidence>
<evidence type="ECO:0000256" key="7">
    <source>
        <dbReference type="ARBA" id="ARBA00022840"/>
    </source>
</evidence>
<dbReference type="EC" id="6.1.1.9" evidence="3"/>
<dbReference type="InterPro" id="IPR001412">
    <property type="entry name" value="aa-tRNA-synth_I_CS"/>
</dbReference>
<name>A0A3B0TX84_9ZZZZ</name>
<dbReference type="Pfam" id="PF00133">
    <property type="entry name" value="tRNA-synt_1"/>
    <property type="match status" value="1"/>
</dbReference>
<dbReference type="FunFam" id="3.40.50.620:FF:000032">
    <property type="entry name" value="Valine--tRNA ligase"/>
    <property type="match status" value="1"/>
</dbReference>
<comment type="subcellular location">
    <subcellularLocation>
        <location evidence="1">Cytoplasm</location>
    </subcellularLocation>
</comment>
<evidence type="ECO:0000256" key="8">
    <source>
        <dbReference type="ARBA" id="ARBA00022917"/>
    </source>
</evidence>
<protein>
    <recommendedName>
        <fullName evidence="3">valine--tRNA ligase</fullName>
        <ecNumber evidence="3">6.1.1.9</ecNumber>
    </recommendedName>
    <alternativeName>
        <fullName evidence="10">Valyl-tRNA synthetase</fullName>
    </alternativeName>
</protein>
<comment type="subunit">
    <text evidence="2">Monomer.</text>
</comment>
<evidence type="ECO:0000256" key="10">
    <source>
        <dbReference type="ARBA" id="ARBA00029936"/>
    </source>
</evidence>
<keyword evidence="6" id="KW-0547">Nucleotide-binding</keyword>
<dbReference type="InterPro" id="IPR014729">
    <property type="entry name" value="Rossmann-like_a/b/a_fold"/>
</dbReference>
<evidence type="ECO:0000256" key="3">
    <source>
        <dbReference type="ARBA" id="ARBA00013169"/>
    </source>
</evidence>
<evidence type="ECO:0000256" key="1">
    <source>
        <dbReference type="ARBA" id="ARBA00004496"/>
    </source>
</evidence>
<dbReference type="GO" id="GO:0006438">
    <property type="term" value="P:valyl-tRNA aminoacylation"/>
    <property type="evidence" value="ECO:0007669"/>
    <property type="project" value="InterPro"/>
</dbReference>
<keyword evidence="4" id="KW-0963">Cytoplasm</keyword>
<keyword evidence="8" id="KW-0648">Protein biosynthesis</keyword>
<organism evidence="12">
    <name type="scientific">hydrothermal vent metagenome</name>
    <dbReference type="NCBI Taxonomy" id="652676"/>
    <lineage>
        <taxon>unclassified sequences</taxon>
        <taxon>metagenomes</taxon>
        <taxon>ecological metagenomes</taxon>
    </lineage>
</organism>
<dbReference type="PANTHER" id="PTHR11946">
    <property type="entry name" value="VALYL-TRNA SYNTHETASES"/>
    <property type="match status" value="1"/>
</dbReference>
<dbReference type="EMBL" id="UOEQ01000160">
    <property type="protein sequence ID" value="VAW18047.1"/>
    <property type="molecule type" value="Genomic_DNA"/>
</dbReference>
<dbReference type="InterPro" id="IPR002300">
    <property type="entry name" value="aa-tRNA-synth_Ia"/>
</dbReference>